<dbReference type="Pfam" id="PF00379">
    <property type="entry name" value="Chitin_bind_4"/>
    <property type="match status" value="1"/>
</dbReference>
<dbReference type="EMBL" id="OU898283">
    <property type="protein sequence ID" value="CAG9838988.1"/>
    <property type="molecule type" value="Genomic_DNA"/>
</dbReference>
<dbReference type="PANTHER" id="PTHR12236">
    <property type="entry name" value="STRUCTURAL CONTITUENT OF CUTICLE"/>
    <property type="match status" value="1"/>
</dbReference>
<dbReference type="Proteomes" id="UP001153709">
    <property type="component" value="Chromosome 8"/>
</dbReference>
<dbReference type="PROSITE" id="PS51155">
    <property type="entry name" value="CHIT_BIND_RR_2"/>
    <property type="match status" value="1"/>
</dbReference>
<feature type="region of interest" description="Disordered" evidence="3">
    <location>
        <begin position="177"/>
        <end position="197"/>
    </location>
</feature>
<evidence type="ECO:0000256" key="2">
    <source>
        <dbReference type="PROSITE-ProRule" id="PRU00497"/>
    </source>
</evidence>
<dbReference type="OrthoDB" id="6819000at2759"/>
<dbReference type="AlphaFoldDB" id="A0A9N9T569"/>
<evidence type="ECO:0000256" key="4">
    <source>
        <dbReference type="SAM" id="SignalP"/>
    </source>
</evidence>
<evidence type="ECO:0000256" key="3">
    <source>
        <dbReference type="SAM" id="MobiDB-lite"/>
    </source>
</evidence>
<keyword evidence="4" id="KW-0732">Signal</keyword>
<evidence type="ECO:0000256" key="1">
    <source>
        <dbReference type="ARBA" id="ARBA00022460"/>
    </source>
</evidence>
<dbReference type="GO" id="GO:0005615">
    <property type="term" value="C:extracellular space"/>
    <property type="evidence" value="ECO:0007669"/>
    <property type="project" value="TreeGrafter"/>
</dbReference>
<feature type="region of interest" description="Disordered" evidence="3">
    <location>
        <begin position="288"/>
        <end position="340"/>
    </location>
</feature>
<name>A0A9N9T569_DIABA</name>
<dbReference type="InterPro" id="IPR000618">
    <property type="entry name" value="Insect_cuticle"/>
</dbReference>
<organism evidence="5 6">
    <name type="scientific">Diabrotica balteata</name>
    <name type="common">Banded cucumber beetle</name>
    <dbReference type="NCBI Taxonomy" id="107213"/>
    <lineage>
        <taxon>Eukaryota</taxon>
        <taxon>Metazoa</taxon>
        <taxon>Ecdysozoa</taxon>
        <taxon>Arthropoda</taxon>
        <taxon>Hexapoda</taxon>
        <taxon>Insecta</taxon>
        <taxon>Pterygota</taxon>
        <taxon>Neoptera</taxon>
        <taxon>Endopterygota</taxon>
        <taxon>Coleoptera</taxon>
        <taxon>Polyphaga</taxon>
        <taxon>Cucujiformia</taxon>
        <taxon>Chrysomeloidea</taxon>
        <taxon>Chrysomelidae</taxon>
        <taxon>Galerucinae</taxon>
        <taxon>Diabroticina</taxon>
        <taxon>Diabroticites</taxon>
        <taxon>Diabrotica</taxon>
    </lineage>
</organism>
<feature type="chain" id="PRO_5040309582" evidence="4">
    <location>
        <begin position="18"/>
        <end position="409"/>
    </location>
</feature>
<keyword evidence="6" id="KW-1185">Reference proteome</keyword>
<protein>
    <submittedName>
        <fullName evidence="5">Uncharacterized protein</fullName>
    </submittedName>
</protein>
<keyword evidence="1 2" id="KW-0193">Cuticle</keyword>
<proteinExistence type="predicted"/>
<dbReference type="GO" id="GO:0031012">
    <property type="term" value="C:extracellular matrix"/>
    <property type="evidence" value="ECO:0007669"/>
    <property type="project" value="TreeGrafter"/>
</dbReference>
<dbReference type="PROSITE" id="PS00233">
    <property type="entry name" value="CHIT_BIND_RR_1"/>
    <property type="match status" value="1"/>
</dbReference>
<feature type="compositionally biased region" description="Polar residues" evidence="3">
    <location>
        <begin position="311"/>
        <end position="324"/>
    </location>
</feature>
<dbReference type="GO" id="GO:0042302">
    <property type="term" value="F:structural constituent of cuticle"/>
    <property type="evidence" value="ECO:0007669"/>
    <property type="project" value="UniProtKB-UniRule"/>
</dbReference>
<reference evidence="5" key="1">
    <citation type="submission" date="2022-01" db="EMBL/GenBank/DDBJ databases">
        <authorList>
            <person name="King R."/>
        </authorList>
    </citation>
    <scope>NUCLEOTIDE SEQUENCE</scope>
</reference>
<dbReference type="InterPro" id="IPR031311">
    <property type="entry name" value="CHIT_BIND_RR_consensus"/>
</dbReference>
<dbReference type="PRINTS" id="PR00947">
    <property type="entry name" value="CUTICLE"/>
</dbReference>
<accession>A0A9N9T569</accession>
<feature type="signal peptide" evidence="4">
    <location>
        <begin position="1"/>
        <end position="17"/>
    </location>
</feature>
<sequence>MCKKLLGLLLLLAIANSNPLHSYAPAHDDYKPTDYSFSYGVKDYHTGDIKHQWEKKDGNKITGHYSLVEPDGSIRTVEYSADEHSGFNAVVKHTGSFKHPITHIHSKVEPSSHNELILHQGYEGQKLHQEPKDPEYNVQYKYIYPEQEEAKYEAEASSHQAQEDLVKQNYAYIHQEESVEESQHTPVKTKHRYKSQNPNAIKSQLSIKEEYENLVPELPIDLSVIKGSHVEPVDISVLNPVEINLKNPEESKHFQSYKYSSKDVSVQPSHELTEAEIRKYLQDYYQQNNDVPSDPHVETGFKPIKSKSKDSITQPNIPGTFTSNKKPKTTPGLSTYNTKGVQRTKHTRRKPKVTPNYFQTTAVQAPSFHYYFPPEEAAPGKDSIDVTRLYRSLPNRGYVRYAKNVQYQQ</sequence>
<dbReference type="InterPro" id="IPR051217">
    <property type="entry name" value="Insect_Cuticle_Struc_Prot"/>
</dbReference>
<dbReference type="PANTHER" id="PTHR12236:SF81">
    <property type="entry name" value="CUTICLE PROTEIN 19-LIKE PROTEIN"/>
    <property type="match status" value="1"/>
</dbReference>
<evidence type="ECO:0000313" key="5">
    <source>
        <dbReference type="EMBL" id="CAG9838988.1"/>
    </source>
</evidence>
<evidence type="ECO:0000313" key="6">
    <source>
        <dbReference type="Proteomes" id="UP001153709"/>
    </source>
</evidence>
<gene>
    <name evidence="5" type="ORF">DIABBA_LOCUS11797</name>
</gene>
<feature type="compositionally biased region" description="Polar residues" evidence="3">
    <location>
        <begin position="331"/>
        <end position="340"/>
    </location>
</feature>